<dbReference type="GeneID" id="54297774"/>
<sequence>MADELLDKARDLLEGQIDFDGQRLAELLTTALLSTAGIVAFFVGYATQNIVLSLYIVLGGAALTFFVVVPPWPFLNKDPITWLPPQSSGTRGVEIEVDGDKVT</sequence>
<dbReference type="InterPro" id="IPR009542">
    <property type="entry name" value="Spc1/SPCS1"/>
</dbReference>
<dbReference type="PANTHER" id="PTHR13202">
    <property type="entry name" value="MICROSOMAL SIGNAL PEPTIDASE 12 KDA SUBUNIT"/>
    <property type="match status" value="1"/>
</dbReference>
<evidence type="ECO:0000313" key="11">
    <source>
        <dbReference type="Proteomes" id="UP000799438"/>
    </source>
</evidence>
<keyword evidence="5" id="KW-0256">Endoplasmic reticulum</keyword>
<dbReference type="OrthoDB" id="263893at2759"/>
<evidence type="ECO:0000256" key="8">
    <source>
        <dbReference type="ARBA" id="ARBA00045204"/>
    </source>
</evidence>
<feature type="transmembrane region" description="Helical" evidence="9">
    <location>
        <begin position="54"/>
        <end position="75"/>
    </location>
</feature>
<dbReference type="AlphaFoldDB" id="A0A6A6BIQ5"/>
<dbReference type="GO" id="GO:0005787">
    <property type="term" value="C:signal peptidase complex"/>
    <property type="evidence" value="ECO:0007669"/>
    <property type="project" value="InterPro"/>
</dbReference>
<evidence type="ECO:0000256" key="4">
    <source>
        <dbReference type="ARBA" id="ARBA00022692"/>
    </source>
</evidence>
<protein>
    <recommendedName>
        <fullName evidence="3">Signal peptidase complex subunit 1</fullName>
    </recommendedName>
</protein>
<evidence type="ECO:0000256" key="6">
    <source>
        <dbReference type="ARBA" id="ARBA00022989"/>
    </source>
</evidence>
<evidence type="ECO:0000256" key="1">
    <source>
        <dbReference type="ARBA" id="ARBA00004477"/>
    </source>
</evidence>
<organism evidence="10 11">
    <name type="scientific">Aplosporella prunicola CBS 121167</name>
    <dbReference type="NCBI Taxonomy" id="1176127"/>
    <lineage>
        <taxon>Eukaryota</taxon>
        <taxon>Fungi</taxon>
        <taxon>Dikarya</taxon>
        <taxon>Ascomycota</taxon>
        <taxon>Pezizomycotina</taxon>
        <taxon>Dothideomycetes</taxon>
        <taxon>Dothideomycetes incertae sedis</taxon>
        <taxon>Botryosphaeriales</taxon>
        <taxon>Aplosporellaceae</taxon>
        <taxon>Aplosporella</taxon>
    </lineage>
</organism>
<comment type="similarity">
    <text evidence="2">Belongs to the SPCS1 family.</text>
</comment>
<comment type="function">
    <text evidence="8">Component of the signal peptidase complex (SPC) which catalyzes the cleavage of N-terminal signal sequences from nascent proteins as they are translocated into the lumen of the endoplasmic reticulum. Dispensable for SPC enzymatic activity.</text>
</comment>
<name>A0A6A6BIQ5_9PEZI</name>
<proteinExistence type="inferred from homology"/>
<feature type="transmembrane region" description="Helical" evidence="9">
    <location>
        <begin position="27"/>
        <end position="47"/>
    </location>
</feature>
<keyword evidence="6 9" id="KW-1133">Transmembrane helix</keyword>
<keyword evidence="11" id="KW-1185">Reference proteome</keyword>
<keyword evidence="4 9" id="KW-0812">Transmembrane</keyword>
<evidence type="ECO:0000256" key="7">
    <source>
        <dbReference type="ARBA" id="ARBA00023136"/>
    </source>
</evidence>
<comment type="subcellular location">
    <subcellularLocation>
        <location evidence="1">Endoplasmic reticulum membrane</location>
        <topology evidence="1">Multi-pass membrane protein</topology>
    </subcellularLocation>
</comment>
<reference evidence="10" key="1">
    <citation type="journal article" date="2020" name="Stud. Mycol.">
        <title>101 Dothideomycetes genomes: a test case for predicting lifestyles and emergence of pathogens.</title>
        <authorList>
            <person name="Haridas S."/>
            <person name="Albert R."/>
            <person name="Binder M."/>
            <person name="Bloem J."/>
            <person name="Labutti K."/>
            <person name="Salamov A."/>
            <person name="Andreopoulos B."/>
            <person name="Baker S."/>
            <person name="Barry K."/>
            <person name="Bills G."/>
            <person name="Bluhm B."/>
            <person name="Cannon C."/>
            <person name="Castanera R."/>
            <person name="Culley D."/>
            <person name="Daum C."/>
            <person name="Ezra D."/>
            <person name="Gonzalez J."/>
            <person name="Henrissat B."/>
            <person name="Kuo A."/>
            <person name="Liang C."/>
            <person name="Lipzen A."/>
            <person name="Lutzoni F."/>
            <person name="Magnuson J."/>
            <person name="Mondo S."/>
            <person name="Nolan M."/>
            <person name="Ohm R."/>
            <person name="Pangilinan J."/>
            <person name="Park H.-J."/>
            <person name="Ramirez L."/>
            <person name="Alfaro M."/>
            <person name="Sun H."/>
            <person name="Tritt A."/>
            <person name="Yoshinaga Y."/>
            <person name="Zwiers L.-H."/>
            <person name="Turgeon B."/>
            <person name="Goodwin S."/>
            <person name="Spatafora J."/>
            <person name="Crous P."/>
            <person name="Grigoriev I."/>
        </authorList>
    </citation>
    <scope>NUCLEOTIDE SEQUENCE</scope>
    <source>
        <strain evidence="10">CBS 121167</strain>
    </source>
</reference>
<evidence type="ECO:0000256" key="3">
    <source>
        <dbReference type="ARBA" id="ARBA00017059"/>
    </source>
</evidence>
<evidence type="ECO:0000313" key="10">
    <source>
        <dbReference type="EMBL" id="KAF2142707.1"/>
    </source>
</evidence>
<dbReference type="PANTHER" id="PTHR13202:SF0">
    <property type="entry name" value="SIGNAL PEPTIDASE COMPLEX SUBUNIT 1"/>
    <property type="match status" value="1"/>
</dbReference>
<dbReference type="RefSeq" id="XP_033398419.1">
    <property type="nucleotide sequence ID" value="XM_033540278.1"/>
</dbReference>
<evidence type="ECO:0000256" key="9">
    <source>
        <dbReference type="SAM" id="Phobius"/>
    </source>
</evidence>
<keyword evidence="7 9" id="KW-0472">Membrane</keyword>
<evidence type="ECO:0000256" key="5">
    <source>
        <dbReference type="ARBA" id="ARBA00022824"/>
    </source>
</evidence>
<dbReference type="Proteomes" id="UP000799438">
    <property type="component" value="Unassembled WGS sequence"/>
</dbReference>
<dbReference type="GO" id="GO:0006465">
    <property type="term" value="P:signal peptide processing"/>
    <property type="evidence" value="ECO:0007669"/>
    <property type="project" value="InterPro"/>
</dbReference>
<dbReference type="GO" id="GO:0045047">
    <property type="term" value="P:protein targeting to ER"/>
    <property type="evidence" value="ECO:0007669"/>
    <property type="project" value="TreeGrafter"/>
</dbReference>
<evidence type="ECO:0000256" key="2">
    <source>
        <dbReference type="ARBA" id="ARBA00005245"/>
    </source>
</evidence>
<dbReference type="EMBL" id="ML995483">
    <property type="protein sequence ID" value="KAF2142707.1"/>
    <property type="molecule type" value="Genomic_DNA"/>
</dbReference>
<dbReference type="Pfam" id="PF06645">
    <property type="entry name" value="SPC12"/>
    <property type="match status" value="1"/>
</dbReference>
<accession>A0A6A6BIQ5</accession>
<gene>
    <name evidence="10" type="ORF">K452DRAFT_286347</name>
</gene>